<dbReference type="eggNOG" id="arCOG04025">
    <property type="taxonomic scope" value="Archaea"/>
</dbReference>
<sequence length="648" mass="74128">MRRIQKKKPLIQEAPEEDEKLKVKKIPSTIKQPSSSGNVPRSMDTRKTSKNEEQIARTPISPKRKTSERKFSEIKLISPYSAMEGISLESDVNPVTAPHEISLLFQEENFPRDLSIDIRTSETGEEPSFRFTLSPPQELRITVHSKIPSKHSNPPPFGRGVPADMVSHSLSLSLEFTQHQVRTITEIPLSNTEVPKELKVSLRVSKSSNVGRMEFPLKSETFPKAEFKVSLPYYDQRSIQLIDLKRNAIAPLQLDLNFEINPYLADISGFVEWEVRKMSNVLDTLLGVRGKFPHGADEITDKPVFILLGQELGEWQWPLLRILSEIYLEYKGERPRPTYRTLKEYMDGIERVDSTKDVYLMTSFSPASKIEVIDSRGVSLNKLKTFIYKVAGRLQTSYLTGLGFLVTITDRLSVENLEDVMSSFRGIMHTIILPETESSEILPRYRALVYGVTGIRDEDFLKAEEKMDEYLIETTKVFSPLVPKTSSEGTHYKLKCAVLSYILSQEIEEYAESEILDKAIELISNQIVKIEEPLETGIIPDIQWADHSVIEIETLIGTENPLKKIDHTVEKYVVSGKLQLPENELWIVLRPVSALIHHHKIKLRQKIWHKLFGEVPIKFKVLVWENGWNLVDLGEFVEDIKNIAKIKL</sequence>
<organism evidence="2 3">
    <name type="scientific">Thermococcus kodakarensis (strain ATCC BAA-918 / JCM 12380 / KOD1)</name>
    <name type="common">Pyrococcus kodakaraensis (strain KOD1)</name>
    <dbReference type="NCBI Taxonomy" id="69014"/>
    <lineage>
        <taxon>Archaea</taxon>
        <taxon>Methanobacteriati</taxon>
        <taxon>Methanobacteriota</taxon>
        <taxon>Thermococci</taxon>
        <taxon>Thermococcales</taxon>
        <taxon>Thermococcaceae</taxon>
        <taxon>Thermococcus</taxon>
    </lineage>
</organism>
<dbReference type="RefSeq" id="WP_011249392.1">
    <property type="nucleotide sequence ID" value="NC_006624.1"/>
</dbReference>
<name>Q5JD53_THEKO</name>
<keyword evidence="3" id="KW-1185">Reference proteome</keyword>
<dbReference type="AlphaFoldDB" id="Q5JD53"/>
<proteinExistence type="predicted"/>
<dbReference type="InParanoid" id="Q5JD53"/>
<reference evidence="2 3" key="1">
    <citation type="journal article" date="2005" name="Genome Res.">
        <title>Complete genome sequence of the hyperthermophilic archaeon Thermococcus kodakaraensis KOD1 and comparison with Pyrococcus genomes.</title>
        <authorList>
            <person name="Fukui T."/>
            <person name="Atomi H."/>
            <person name="Kanai T."/>
            <person name="Matsumi R."/>
            <person name="Fujiwara S."/>
            <person name="Imanaka T."/>
        </authorList>
    </citation>
    <scope>NUCLEOTIDE SEQUENCE [LARGE SCALE GENOMIC DNA]</scope>
    <source>
        <strain evidence="3">ATCC BAA-918 / JCM 12380 / KOD1</strain>
    </source>
</reference>
<dbReference type="EMBL" id="AP006878">
    <property type="protein sequence ID" value="BAD84626.1"/>
    <property type="molecule type" value="Genomic_DNA"/>
</dbReference>
<feature type="compositionally biased region" description="Basic and acidic residues" evidence="1">
    <location>
        <begin position="43"/>
        <end position="55"/>
    </location>
</feature>
<gene>
    <name evidence="2" type="ordered locus">TK0437</name>
</gene>
<evidence type="ECO:0000313" key="3">
    <source>
        <dbReference type="Proteomes" id="UP000000536"/>
    </source>
</evidence>
<dbReference type="KEGG" id="tko:TK0437"/>
<feature type="compositionally biased region" description="Polar residues" evidence="1">
    <location>
        <begin position="29"/>
        <end position="39"/>
    </location>
</feature>
<dbReference type="PATRIC" id="fig|69014.16.peg.429"/>
<evidence type="ECO:0000313" key="2">
    <source>
        <dbReference type="EMBL" id="BAD84626.1"/>
    </source>
</evidence>
<accession>Q5JD53</accession>
<dbReference type="OrthoDB" id="103684at2157"/>
<protein>
    <submittedName>
        <fullName evidence="2">Uncharacterized protein</fullName>
    </submittedName>
</protein>
<dbReference type="GeneID" id="78446947"/>
<dbReference type="STRING" id="69014.TK0437"/>
<dbReference type="Proteomes" id="UP000000536">
    <property type="component" value="Chromosome"/>
</dbReference>
<feature type="region of interest" description="Disordered" evidence="1">
    <location>
        <begin position="1"/>
        <end position="67"/>
    </location>
</feature>
<evidence type="ECO:0000256" key="1">
    <source>
        <dbReference type="SAM" id="MobiDB-lite"/>
    </source>
</evidence>
<dbReference type="EnsemblBacteria" id="BAD84626">
    <property type="protein sequence ID" value="BAD84626"/>
    <property type="gene ID" value="TK0437"/>
</dbReference>
<dbReference type="HOGENOM" id="CLU_422515_0_0_2"/>